<comment type="caution">
    <text evidence="1">The sequence shown here is derived from an EMBL/GenBank/DDBJ whole genome shotgun (WGS) entry which is preliminary data.</text>
</comment>
<protein>
    <submittedName>
        <fullName evidence="1">Uncharacterized protein</fullName>
    </submittedName>
</protein>
<gene>
    <name evidence="1" type="ORF">M595_2794</name>
</gene>
<name>U7QLG2_9CYAN</name>
<sequence>MFTSLYQLLSYFCVGYDLSLNDKIKRLGTFISNNIWVMCRG</sequence>
<reference evidence="1 2" key="1">
    <citation type="journal article" date="2013" name="Front. Microbiol.">
        <title>Comparative genomic analyses of the cyanobacterium, Lyngbya aestuarii BL J, a powerful hydrogen producer.</title>
        <authorList>
            <person name="Kothari A."/>
            <person name="Vaughn M."/>
            <person name="Garcia-Pichel F."/>
        </authorList>
    </citation>
    <scope>NUCLEOTIDE SEQUENCE [LARGE SCALE GENOMIC DNA]</scope>
    <source>
        <strain evidence="1 2">BL J</strain>
    </source>
</reference>
<organism evidence="1 2">
    <name type="scientific">Lyngbya aestuarii BL J</name>
    <dbReference type="NCBI Taxonomy" id="1348334"/>
    <lineage>
        <taxon>Bacteria</taxon>
        <taxon>Bacillati</taxon>
        <taxon>Cyanobacteriota</taxon>
        <taxon>Cyanophyceae</taxon>
        <taxon>Oscillatoriophycideae</taxon>
        <taxon>Oscillatoriales</taxon>
        <taxon>Microcoleaceae</taxon>
        <taxon>Lyngbya</taxon>
    </lineage>
</organism>
<accession>U7QLG2</accession>
<evidence type="ECO:0000313" key="1">
    <source>
        <dbReference type="EMBL" id="ERT07261.1"/>
    </source>
</evidence>
<keyword evidence="2" id="KW-1185">Reference proteome</keyword>
<dbReference type="AlphaFoldDB" id="U7QLG2"/>
<dbReference type="Proteomes" id="UP000017127">
    <property type="component" value="Unassembled WGS sequence"/>
</dbReference>
<dbReference type="EMBL" id="AUZM01000024">
    <property type="protein sequence ID" value="ERT07261.1"/>
    <property type="molecule type" value="Genomic_DNA"/>
</dbReference>
<proteinExistence type="predicted"/>
<evidence type="ECO:0000313" key="2">
    <source>
        <dbReference type="Proteomes" id="UP000017127"/>
    </source>
</evidence>